<dbReference type="RefSeq" id="WP_074072729.1">
    <property type="nucleotide sequence ID" value="NZ_CP017105.1"/>
</dbReference>
<dbReference type="EMBL" id="CP017105">
    <property type="protein sequence ID" value="APO72565.1"/>
    <property type="molecule type" value="Genomic_DNA"/>
</dbReference>
<dbReference type="AlphaFoldDB" id="A0A1L5NXG3"/>
<name>A0A1L5NXG3_9HYPH</name>
<gene>
    <name evidence="1" type="ORF">IE4872_PD02051</name>
</gene>
<geneLocation type="plasmid" evidence="2">
    <name>prgalie4872d</name>
</geneLocation>
<dbReference type="Proteomes" id="UP000184749">
    <property type="component" value="Plasmid pRgalIE4872d"/>
</dbReference>
<protein>
    <submittedName>
        <fullName evidence="1">Uncharacterized protein</fullName>
    </submittedName>
</protein>
<keyword evidence="1" id="KW-0614">Plasmid</keyword>
<accession>A0A1L5NXG3</accession>
<dbReference type="NCBIfam" id="NF041856">
    <property type="entry name" value="CrpP_rel_fam"/>
    <property type="match status" value="1"/>
</dbReference>
<proteinExistence type="predicted"/>
<dbReference type="InterPro" id="IPR049847">
    <property type="entry name" value="CrpP-rel"/>
</dbReference>
<dbReference type="OrthoDB" id="8399662at2"/>
<evidence type="ECO:0000313" key="1">
    <source>
        <dbReference type="EMBL" id="APO72565.1"/>
    </source>
</evidence>
<evidence type="ECO:0000313" key="2">
    <source>
        <dbReference type="Proteomes" id="UP000184749"/>
    </source>
</evidence>
<reference evidence="1 2" key="1">
    <citation type="submission" date="2016-09" db="EMBL/GenBank/DDBJ databases">
        <title>The complete genome sequences of Rhizobium gallicum, symbiovars gallicum and phaseoli, symbionts associated to common bean (Phaseolus vulgaris).</title>
        <authorList>
            <person name="Bustos P."/>
            <person name="Santamaria R.I."/>
            <person name="Perez-Carrascal O.M."/>
            <person name="Juarez S."/>
            <person name="Lozano L."/>
            <person name="Martinez-Flores I."/>
            <person name="Martinez-Romero E."/>
            <person name="Cevallos M."/>
            <person name="Romero D."/>
            <person name="Davila G."/>
            <person name="Gonzalez V."/>
        </authorList>
    </citation>
    <scope>NUCLEOTIDE SEQUENCE [LARGE SCALE GENOMIC DNA]</scope>
    <source>
        <strain evidence="1 2">IE4872</strain>
        <plasmid evidence="2">prgalie4872d</plasmid>
    </source>
</reference>
<organism evidence="1 2">
    <name type="scientific">Rhizobium gallicum</name>
    <dbReference type="NCBI Taxonomy" id="56730"/>
    <lineage>
        <taxon>Bacteria</taxon>
        <taxon>Pseudomonadati</taxon>
        <taxon>Pseudomonadota</taxon>
        <taxon>Alphaproteobacteria</taxon>
        <taxon>Hyphomicrobiales</taxon>
        <taxon>Rhizobiaceae</taxon>
        <taxon>Rhizobium/Agrobacterium group</taxon>
        <taxon>Rhizobium</taxon>
    </lineage>
</organism>
<sequence length="84" mass="9733">MSIEELIELQEQGSRARILGLKPKDNPYLNPDRMPLHDAGVLADWLARHDAWRFGWETEDASREAGIPKYFRTIQESCATRARH</sequence>